<protein>
    <submittedName>
        <fullName evidence="1">Uncharacterized protein</fullName>
    </submittedName>
</protein>
<proteinExistence type="predicted"/>
<organism evidence="1 2">
    <name type="scientific">Rhodococcus pyridinivorans SB3094</name>
    <dbReference type="NCBI Taxonomy" id="1435356"/>
    <lineage>
        <taxon>Bacteria</taxon>
        <taxon>Bacillati</taxon>
        <taxon>Actinomycetota</taxon>
        <taxon>Actinomycetes</taxon>
        <taxon>Mycobacteriales</taxon>
        <taxon>Nocardiaceae</taxon>
        <taxon>Rhodococcus</taxon>
    </lineage>
</organism>
<dbReference type="HOGENOM" id="CLU_3332323_0_0_11"/>
<geneLocation type="plasmid" evidence="2">
    <name>1</name>
</geneLocation>
<dbReference type="AlphaFoldDB" id="V9XQP4"/>
<sequence>MQDIIDPRESRPLLCDWVRDAYRLLPEQIGRPSFGTRP</sequence>
<dbReference type="PATRIC" id="fig|1435356.3.peg.5181"/>
<accession>V9XQP4</accession>
<dbReference type="KEGG" id="rpy:Y013_25715"/>
<gene>
    <name evidence="1" type="ORF">Y013_25715</name>
</gene>
<dbReference type="EMBL" id="CP006997">
    <property type="protein sequence ID" value="AHD24295.1"/>
    <property type="molecule type" value="Genomic_DNA"/>
</dbReference>
<evidence type="ECO:0000313" key="1">
    <source>
        <dbReference type="EMBL" id="AHD24295.1"/>
    </source>
</evidence>
<dbReference type="Proteomes" id="UP000018781">
    <property type="component" value="Plasmid unnamed"/>
</dbReference>
<keyword evidence="1" id="KW-0614">Plasmid</keyword>
<evidence type="ECO:0000313" key="2">
    <source>
        <dbReference type="Proteomes" id="UP000018781"/>
    </source>
</evidence>
<reference evidence="1 2" key="1">
    <citation type="journal article" date="2014" name="Genome Announc.">
        <title>Complete Genome of Rhodococcus pyridinivorans SB3094, a Methyl-Ethyl-Ketone-Degrading Bacterium Used for Bioaugmentation.</title>
        <authorList>
            <person name="Dueholm M.S."/>
            <person name="Albertsen M."/>
            <person name="D'Imperio S."/>
            <person name="Tale V.P."/>
            <person name="Lewis D."/>
            <person name="Nielsen P.H."/>
            <person name="Nielsen J.L."/>
        </authorList>
    </citation>
    <scope>NUCLEOTIDE SEQUENCE [LARGE SCALE GENOMIC DNA]</scope>
    <source>
        <strain evidence="2">SB3094</strain>
        <plasmid evidence="2">1</plasmid>
    </source>
</reference>
<name>V9XQP4_9NOCA</name>